<dbReference type="PANTHER" id="PTHR38899:SF1">
    <property type="entry name" value="PROTEIN KINASE"/>
    <property type="match status" value="1"/>
</dbReference>
<dbReference type="EMBL" id="CAUYUJ010015648">
    <property type="protein sequence ID" value="CAK0856558.1"/>
    <property type="molecule type" value="Genomic_DNA"/>
</dbReference>
<gene>
    <name evidence="2" type="ORF">PCOR1329_LOCUS46933</name>
</gene>
<comment type="caution">
    <text evidence="2">The sequence shown here is derived from an EMBL/GenBank/DDBJ whole genome shotgun (WGS) entry which is preliminary data.</text>
</comment>
<evidence type="ECO:0000313" key="2">
    <source>
        <dbReference type="EMBL" id="CAK0856558.1"/>
    </source>
</evidence>
<accession>A0ABN9UF23</accession>
<proteinExistence type="predicted"/>
<protein>
    <submittedName>
        <fullName evidence="2">Uncharacterized protein</fullName>
    </submittedName>
</protein>
<organism evidence="2 3">
    <name type="scientific">Prorocentrum cordatum</name>
    <dbReference type="NCBI Taxonomy" id="2364126"/>
    <lineage>
        <taxon>Eukaryota</taxon>
        <taxon>Sar</taxon>
        <taxon>Alveolata</taxon>
        <taxon>Dinophyceae</taxon>
        <taxon>Prorocentrales</taxon>
        <taxon>Prorocentraceae</taxon>
        <taxon>Prorocentrum</taxon>
    </lineage>
</organism>
<sequence>MAGAMIFPQIECGICEKGQGREEDEQRQGSEEGPMRQDEGQGEGGAPMASAEPGAAAAGALAATAPGCAASGWHKSSSSTSPPRRGAAATLRVACPSQGQRKECPPAPLARRPGRLRSSPRTPASARSHNSVFSSPKSLYSDLDSSWSEADQTVIIFDWDDTLFPTHYVWGDKRLRWHKVAPCWDPDGDPNMSAYTTQNHAEGTPHVTMRAALAEHASQAAALLRLAVTLAHVVIVTLAGEGWVETSIRNFLPQLEGILEELRIE</sequence>
<dbReference type="PANTHER" id="PTHR38899">
    <property type="entry name" value="DOMAIN OOKINETE PROTEIN, PUTATIVE-RELATED"/>
    <property type="match status" value="1"/>
</dbReference>
<reference evidence="2" key="1">
    <citation type="submission" date="2023-10" db="EMBL/GenBank/DDBJ databases">
        <authorList>
            <person name="Chen Y."/>
            <person name="Shah S."/>
            <person name="Dougan E. K."/>
            <person name="Thang M."/>
            <person name="Chan C."/>
        </authorList>
    </citation>
    <scope>NUCLEOTIDE SEQUENCE [LARGE SCALE GENOMIC DNA]</scope>
</reference>
<name>A0ABN9UF23_9DINO</name>
<dbReference type="Proteomes" id="UP001189429">
    <property type="component" value="Unassembled WGS sequence"/>
</dbReference>
<feature type="non-terminal residue" evidence="2">
    <location>
        <position position="265"/>
    </location>
</feature>
<feature type="compositionally biased region" description="Basic and acidic residues" evidence="1">
    <location>
        <begin position="18"/>
        <end position="39"/>
    </location>
</feature>
<feature type="region of interest" description="Disordered" evidence="1">
    <location>
        <begin position="13"/>
        <end position="137"/>
    </location>
</feature>
<keyword evidence="3" id="KW-1185">Reference proteome</keyword>
<feature type="compositionally biased region" description="Low complexity" evidence="1">
    <location>
        <begin position="46"/>
        <end position="72"/>
    </location>
</feature>
<feature type="compositionally biased region" description="Low complexity" evidence="1">
    <location>
        <begin position="116"/>
        <end position="128"/>
    </location>
</feature>
<evidence type="ECO:0000256" key="1">
    <source>
        <dbReference type="SAM" id="MobiDB-lite"/>
    </source>
</evidence>
<evidence type="ECO:0000313" key="3">
    <source>
        <dbReference type="Proteomes" id="UP001189429"/>
    </source>
</evidence>